<sequence>MFETTLLSIGTRANSSSGEKYHPNMLRIVLYPGPNENSAPLSSPQNLCPQFLSLLQSLSTVRFKHCFISFVRDYCSASPQETLAPPLYFETAKWALTLGAPLGCPSLQVDHLKNKNAIHDPIRWLKCAGIVLAPSRWSQFVYDREITVTDADAGPALMTLPMQEIQYFIMRFMELLTGRNAFAIDFWTNPIAQAQIRDFKARTLHATEVTRHAEVPPHKILNNAANSRMDGYTQNLQFQILMLYKLTILSIQHVLETNTKKTLIDLMDMCAALLRFAEWSTYIRIQMKGGAQGPQQLDPGNNGVMSHAIQQLHALRLIQGQRIQDMVSPQTGHYSATAMGYGQTIPQLVTPMVRQAFQGFDMQLSIIDSLPQFMQSSQTFGVQQTQQSNLLTPPAPSTAGHPTFLIKHPELELCVTKITIQSTTRNQTTDIGTTSIKPNFWAQRSYILRYLGIKASGEHHRRFGEGLLNVSTFFQRHARHEYQTVNYWQAFLREVNTDLYLETVRMELDEDDNYHYRHDRDHDHDHNHRNDKERIDCNDQLIQGRGRKRWEIPIIQNHASDNCCI</sequence>
<protein>
    <submittedName>
        <fullName evidence="1">Uncharacterized protein</fullName>
    </submittedName>
</protein>
<organism evidence="1 2">
    <name type="scientific">Streblomastix strix</name>
    <dbReference type="NCBI Taxonomy" id="222440"/>
    <lineage>
        <taxon>Eukaryota</taxon>
        <taxon>Metamonada</taxon>
        <taxon>Preaxostyla</taxon>
        <taxon>Oxymonadida</taxon>
        <taxon>Streblomastigidae</taxon>
        <taxon>Streblomastix</taxon>
    </lineage>
</organism>
<gene>
    <name evidence="1" type="ORF">EZS28_017302</name>
</gene>
<evidence type="ECO:0000313" key="1">
    <source>
        <dbReference type="EMBL" id="KAA6387172.1"/>
    </source>
</evidence>
<dbReference type="AlphaFoldDB" id="A0A5J4VXC9"/>
<dbReference type="Proteomes" id="UP000324800">
    <property type="component" value="Unassembled WGS sequence"/>
</dbReference>
<evidence type="ECO:0000313" key="2">
    <source>
        <dbReference type="Proteomes" id="UP000324800"/>
    </source>
</evidence>
<dbReference type="EMBL" id="SNRW01004486">
    <property type="protein sequence ID" value="KAA6387172.1"/>
    <property type="molecule type" value="Genomic_DNA"/>
</dbReference>
<proteinExistence type="predicted"/>
<accession>A0A5J4VXC9</accession>
<comment type="caution">
    <text evidence="1">The sequence shown here is derived from an EMBL/GenBank/DDBJ whole genome shotgun (WGS) entry which is preliminary data.</text>
</comment>
<reference evidence="1 2" key="1">
    <citation type="submission" date="2019-03" db="EMBL/GenBank/DDBJ databases">
        <title>Single cell metagenomics reveals metabolic interactions within the superorganism composed of flagellate Streblomastix strix and complex community of Bacteroidetes bacteria on its surface.</title>
        <authorList>
            <person name="Treitli S.C."/>
            <person name="Kolisko M."/>
            <person name="Husnik F."/>
            <person name="Keeling P."/>
            <person name="Hampl V."/>
        </authorList>
    </citation>
    <scope>NUCLEOTIDE SEQUENCE [LARGE SCALE GENOMIC DNA]</scope>
    <source>
        <strain evidence="1">ST1C</strain>
    </source>
</reference>
<name>A0A5J4VXC9_9EUKA</name>